<dbReference type="AlphaFoldDB" id="A0A0S2FDR2"/>
<evidence type="ECO:0000256" key="1">
    <source>
        <dbReference type="ARBA" id="ARBA00023015"/>
    </source>
</evidence>
<evidence type="ECO:0000313" key="5">
    <source>
        <dbReference type="EMBL" id="ALN81651.1"/>
    </source>
</evidence>
<dbReference type="Proteomes" id="UP000060787">
    <property type="component" value="Chromosome"/>
</dbReference>
<protein>
    <submittedName>
        <fullName evidence="5">Bacterial regulatory helix-turn-helix, AraC family protein</fullName>
    </submittedName>
</protein>
<reference evidence="5 6" key="1">
    <citation type="journal article" date="2015" name="BMC Genomics">
        <title>Comparative genomics and metabolic profiling of the genus Lysobacter.</title>
        <authorList>
            <person name="de Bruijn I."/>
            <person name="Cheng X."/>
            <person name="de Jager V."/>
            <person name="Exposito R.G."/>
            <person name="Watrous J."/>
            <person name="Patel N."/>
            <person name="Postma J."/>
            <person name="Dorrestein P.C."/>
            <person name="Kobayashi D."/>
            <person name="Raaijmakers J.M."/>
        </authorList>
    </citation>
    <scope>NUCLEOTIDE SEQUENCE [LARGE SCALE GENOMIC DNA]</scope>
    <source>
        <strain evidence="5 6">76</strain>
    </source>
</reference>
<dbReference type="PROSITE" id="PS00041">
    <property type="entry name" value="HTH_ARAC_FAMILY_1"/>
    <property type="match status" value="1"/>
</dbReference>
<dbReference type="Gene3D" id="1.10.10.60">
    <property type="entry name" value="Homeodomain-like"/>
    <property type="match status" value="1"/>
</dbReference>
<dbReference type="STRING" id="84531.LA76x_3528"/>
<dbReference type="PROSITE" id="PS01124">
    <property type="entry name" value="HTH_ARAC_FAMILY_2"/>
    <property type="match status" value="1"/>
</dbReference>
<dbReference type="InterPro" id="IPR018060">
    <property type="entry name" value="HTH_AraC"/>
</dbReference>
<keyword evidence="6" id="KW-1185">Reference proteome</keyword>
<keyword evidence="2" id="KW-0238">DNA-binding</keyword>
<dbReference type="InterPro" id="IPR032783">
    <property type="entry name" value="AraC_lig"/>
</dbReference>
<accession>A0A0S2FDR2</accession>
<dbReference type="InterPro" id="IPR050204">
    <property type="entry name" value="AraC_XylS_family_regulators"/>
</dbReference>
<gene>
    <name evidence="5" type="ORF">LA76x_3528</name>
</gene>
<name>A0A0S2FDR2_LYSAN</name>
<keyword evidence="1" id="KW-0805">Transcription regulation</keyword>
<dbReference type="SUPFAM" id="SSF46689">
    <property type="entry name" value="Homeodomain-like"/>
    <property type="match status" value="2"/>
</dbReference>
<dbReference type="SMART" id="SM00342">
    <property type="entry name" value="HTH_ARAC"/>
    <property type="match status" value="1"/>
</dbReference>
<dbReference type="GO" id="GO:0043565">
    <property type="term" value="F:sequence-specific DNA binding"/>
    <property type="evidence" value="ECO:0007669"/>
    <property type="project" value="InterPro"/>
</dbReference>
<dbReference type="PANTHER" id="PTHR46796">
    <property type="entry name" value="HTH-TYPE TRANSCRIPTIONAL ACTIVATOR RHAS-RELATED"/>
    <property type="match status" value="1"/>
</dbReference>
<dbReference type="Pfam" id="PF12833">
    <property type="entry name" value="HTH_18"/>
    <property type="match status" value="1"/>
</dbReference>
<dbReference type="InterPro" id="IPR018062">
    <property type="entry name" value="HTH_AraC-typ_CS"/>
</dbReference>
<dbReference type="InterPro" id="IPR009057">
    <property type="entry name" value="Homeodomain-like_sf"/>
</dbReference>
<dbReference type="PATRIC" id="fig|84531.8.peg.3546"/>
<dbReference type="KEGG" id="lab:LA76x_3528"/>
<dbReference type="Pfam" id="PF12852">
    <property type="entry name" value="Cupin_6"/>
    <property type="match status" value="1"/>
</dbReference>
<dbReference type="PANTHER" id="PTHR46796:SF7">
    <property type="entry name" value="ARAC FAMILY TRANSCRIPTIONAL REGULATOR"/>
    <property type="match status" value="1"/>
</dbReference>
<dbReference type="GO" id="GO:0003700">
    <property type="term" value="F:DNA-binding transcription factor activity"/>
    <property type="evidence" value="ECO:0007669"/>
    <property type="project" value="InterPro"/>
</dbReference>
<sequence>MNAPDAWSPVDPLGEALHSLRMSGAFYCRSEFTAPWGLALPAMPHSLMLHVVTAGECWLQIEGHEPLLLQPFDLLMVPHGLGHTLVSRPGTLATPLFDLPRDYSAERYEVIRQGGGGAATGLVCSAVRFDHPAAHRLISLLPALIHIRNAQSQPNGVHTEWIRSTLQFVAAEARDLRPGGETVITRLADVLVIQVIRTWIERDPAAQSGWLGALQDRQIGRAIAQIHREPARAWTLASMAQVAAMSRSAFAARFNELVGEPAMHYLARWRMQVALTWLREGDRAIADMAEQLGYQSEAAFSRAFKRVMGIAPSAARHGSEAAPK</sequence>
<dbReference type="EMBL" id="CP011129">
    <property type="protein sequence ID" value="ALN81651.1"/>
    <property type="molecule type" value="Genomic_DNA"/>
</dbReference>
<dbReference type="PRINTS" id="PR00032">
    <property type="entry name" value="HTHARAC"/>
</dbReference>
<organism evidence="5 6">
    <name type="scientific">Lysobacter antibioticus</name>
    <dbReference type="NCBI Taxonomy" id="84531"/>
    <lineage>
        <taxon>Bacteria</taxon>
        <taxon>Pseudomonadati</taxon>
        <taxon>Pseudomonadota</taxon>
        <taxon>Gammaproteobacteria</taxon>
        <taxon>Lysobacterales</taxon>
        <taxon>Lysobacteraceae</taxon>
        <taxon>Lysobacter</taxon>
    </lineage>
</organism>
<evidence type="ECO:0000256" key="2">
    <source>
        <dbReference type="ARBA" id="ARBA00023125"/>
    </source>
</evidence>
<evidence type="ECO:0000313" key="6">
    <source>
        <dbReference type="Proteomes" id="UP000060787"/>
    </source>
</evidence>
<dbReference type="InterPro" id="IPR020449">
    <property type="entry name" value="Tscrpt_reg_AraC-type_HTH"/>
</dbReference>
<dbReference type="RefSeq" id="WP_057918631.1">
    <property type="nucleotide sequence ID" value="NZ_CP011129.1"/>
</dbReference>
<feature type="domain" description="HTH araC/xylS-type" evidence="4">
    <location>
        <begin position="220"/>
        <end position="318"/>
    </location>
</feature>
<keyword evidence="3" id="KW-0804">Transcription</keyword>
<evidence type="ECO:0000259" key="4">
    <source>
        <dbReference type="PROSITE" id="PS01124"/>
    </source>
</evidence>
<evidence type="ECO:0000256" key="3">
    <source>
        <dbReference type="ARBA" id="ARBA00023163"/>
    </source>
</evidence>
<proteinExistence type="predicted"/>